<dbReference type="PANTHER" id="PTHR47369">
    <property type="entry name" value="BTB/POZ DOMAIN-CONTAINING PROTEIN"/>
    <property type="match status" value="1"/>
</dbReference>
<dbReference type="Gene3D" id="3.30.710.10">
    <property type="entry name" value="Potassium Channel Kv1.1, Chain A"/>
    <property type="match status" value="1"/>
</dbReference>
<evidence type="ECO:0000259" key="2">
    <source>
        <dbReference type="Pfam" id="PF00651"/>
    </source>
</evidence>
<accession>A0AAV5GHW3</accession>
<keyword evidence="4" id="KW-1185">Reference proteome</keyword>
<feature type="region of interest" description="Disordered" evidence="1">
    <location>
        <begin position="277"/>
        <end position="296"/>
    </location>
</feature>
<feature type="domain" description="BTB" evidence="2">
    <location>
        <begin position="67"/>
        <end position="159"/>
    </location>
</feature>
<organism evidence="3 4">
    <name type="scientific">Rhodotorula paludigena</name>
    <dbReference type="NCBI Taxonomy" id="86838"/>
    <lineage>
        <taxon>Eukaryota</taxon>
        <taxon>Fungi</taxon>
        <taxon>Dikarya</taxon>
        <taxon>Basidiomycota</taxon>
        <taxon>Pucciniomycotina</taxon>
        <taxon>Microbotryomycetes</taxon>
        <taxon>Sporidiobolales</taxon>
        <taxon>Sporidiobolaceae</taxon>
        <taxon>Rhodotorula</taxon>
    </lineage>
</organism>
<dbReference type="InterPro" id="IPR011333">
    <property type="entry name" value="SKP1/BTB/POZ_sf"/>
</dbReference>
<reference evidence="3 4" key="1">
    <citation type="submission" date="2021-12" db="EMBL/GenBank/DDBJ databases">
        <title>High titer production of polyol ester of fatty acids by Rhodotorula paludigena BS15 towards product separation-free biomass refinery.</title>
        <authorList>
            <person name="Mano J."/>
            <person name="Ono H."/>
            <person name="Tanaka T."/>
            <person name="Naito K."/>
            <person name="Sushida H."/>
            <person name="Ike M."/>
            <person name="Tokuyasu K."/>
            <person name="Kitaoka M."/>
        </authorList>
    </citation>
    <scope>NUCLEOTIDE SEQUENCE [LARGE SCALE GENOMIC DNA]</scope>
    <source>
        <strain evidence="3 4">BS15</strain>
    </source>
</reference>
<gene>
    <name evidence="3" type="ORF">Rhopal_001638-T1</name>
</gene>
<evidence type="ECO:0000256" key="1">
    <source>
        <dbReference type="SAM" id="MobiDB-lite"/>
    </source>
</evidence>
<evidence type="ECO:0000313" key="3">
    <source>
        <dbReference type="EMBL" id="GJN88672.1"/>
    </source>
</evidence>
<feature type="compositionally biased region" description="Low complexity" evidence="1">
    <location>
        <begin position="194"/>
        <end position="212"/>
    </location>
</feature>
<dbReference type="Pfam" id="PF00651">
    <property type="entry name" value="BTB"/>
    <property type="match status" value="1"/>
</dbReference>
<sequence>MYNGNGTVFGSSVPISPQGSTSAGTESFTVTQAPQAALEYAEHYADLASQLLHGWMTTEWSDSQLHVSFADGQQSIFATHSLVVSRSPVLRQHLVNARAQTARPVLVVPISDPSITPNSLSIVLASLYSPTVLSHLNSSTAPSILASASFLGLDRLALLAFDLCEESIRLARTAEELLPWVAYTERDGVAHATTSSAASGAAGPSGSGASSPLVTPGSPALSLNGNGAGPSAAAGGLDGPAAAAAASAGEAQSYETRLRATLLDRLVRLPRETGAFGPAAAGKRAGGAGAGQQQQGEQEQQLVEVLKRLPFDMFKSVVEDKRFEVESDMLRFNFAKKVVAARKQLVLSSAPTHAPNGAPLPPPEFEETVVLGFGGAAGSGGSAVNVLRKVRKPQLWKIGNSM</sequence>
<dbReference type="AlphaFoldDB" id="A0AAV5GHW3"/>
<dbReference type="EMBL" id="BQKY01000003">
    <property type="protein sequence ID" value="GJN88672.1"/>
    <property type="molecule type" value="Genomic_DNA"/>
</dbReference>
<proteinExistence type="predicted"/>
<name>A0AAV5GHW3_9BASI</name>
<dbReference type="SUPFAM" id="SSF54695">
    <property type="entry name" value="POZ domain"/>
    <property type="match status" value="1"/>
</dbReference>
<dbReference type="InterPro" id="IPR000210">
    <property type="entry name" value="BTB/POZ_dom"/>
</dbReference>
<evidence type="ECO:0000313" key="4">
    <source>
        <dbReference type="Proteomes" id="UP001342314"/>
    </source>
</evidence>
<dbReference type="Proteomes" id="UP001342314">
    <property type="component" value="Unassembled WGS sequence"/>
</dbReference>
<comment type="caution">
    <text evidence="3">The sequence shown here is derived from an EMBL/GenBank/DDBJ whole genome shotgun (WGS) entry which is preliminary data.</text>
</comment>
<dbReference type="PANTHER" id="PTHR47369:SF2">
    <property type="entry name" value="BTB_POZ DOMAIN-CONTAINING PROTEIN 2"/>
    <property type="match status" value="1"/>
</dbReference>
<feature type="region of interest" description="Disordered" evidence="1">
    <location>
        <begin position="194"/>
        <end position="226"/>
    </location>
</feature>
<protein>
    <recommendedName>
        <fullName evidence="2">BTB domain-containing protein</fullName>
    </recommendedName>
</protein>